<reference evidence="15" key="1">
    <citation type="journal article" date="2013" name="Genome Announc.">
        <title>Genome sequence of the food spoilage yeast Zygosaccharomyces bailii CLIB 213(T).</title>
        <authorList>
            <person name="Galeote V."/>
            <person name="Bigey F."/>
            <person name="Devillers H."/>
            <person name="Neuveglise C."/>
            <person name="Dequin S."/>
        </authorList>
    </citation>
    <scope>NUCLEOTIDE SEQUENCE [LARGE SCALE GENOMIC DNA]</scope>
    <source>
        <strain evidence="15">CLIB 213 / ATCC 58445 / CBS 680 / CCRC 21525 / NBRC 1098 / NCYC 1416 / NRRL Y-2227</strain>
    </source>
</reference>
<proteinExistence type="inferred from homology"/>
<comment type="subcellular location">
    <subcellularLocation>
        <location evidence="4">Nucleus</location>
    </subcellularLocation>
</comment>
<dbReference type="InterPro" id="IPR041816">
    <property type="entry name" value="Dbr1_N"/>
</dbReference>
<comment type="cofactor">
    <cofactor evidence="2">
        <name>Zn(2+)</name>
        <dbReference type="ChEBI" id="CHEBI:29105"/>
    </cofactor>
</comment>
<dbReference type="GO" id="GO:0008419">
    <property type="term" value="F:RNA lariat debranching enzyme activity"/>
    <property type="evidence" value="ECO:0007669"/>
    <property type="project" value="TreeGrafter"/>
</dbReference>
<dbReference type="Proteomes" id="UP000019375">
    <property type="component" value="Unassembled WGS sequence"/>
</dbReference>
<dbReference type="CDD" id="cd00844">
    <property type="entry name" value="MPP_Dbr1_N"/>
    <property type="match status" value="1"/>
</dbReference>
<feature type="domain" description="Lariat debranching enzyme C-terminal" evidence="13">
    <location>
        <begin position="263"/>
        <end position="348"/>
    </location>
</feature>
<gene>
    <name evidence="14" type="ORF">BN860_05028g</name>
</gene>
<evidence type="ECO:0000256" key="7">
    <source>
        <dbReference type="ARBA" id="ARBA00022723"/>
    </source>
</evidence>
<dbReference type="PANTHER" id="PTHR12849:SF0">
    <property type="entry name" value="LARIAT DEBRANCHING ENZYME"/>
    <property type="match status" value="1"/>
</dbReference>
<dbReference type="InterPro" id="IPR004843">
    <property type="entry name" value="Calcineurin-like_PHP"/>
</dbReference>
<evidence type="ECO:0000259" key="13">
    <source>
        <dbReference type="SMART" id="SM01124"/>
    </source>
</evidence>
<accession>A0A8J2X9S5</accession>
<evidence type="ECO:0000313" key="15">
    <source>
        <dbReference type="Proteomes" id="UP000019375"/>
    </source>
</evidence>
<dbReference type="GO" id="GO:0000398">
    <property type="term" value="P:mRNA splicing, via spliceosome"/>
    <property type="evidence" value="ECO:0007669"/>
    <property type="project" value="TreeGrafter"/>
</dbReference>
<evidence type="ECO:0000256" key="2">
    <source>
        <dbReference type="ARBA" id="ARBA00001947"/>
    </source>
</evidence>
<dbReference type="SUPFAM" id="SSF56300">
    <property type="entry name" value="Metallo-dependent phosphatases"/>
    <property type="match status" value="1"/>
</dbReference>
<evidence type="ECO:0000256" key="1">
    <source>
        <dbReference type="ARBA" id="ARBA00001936"/>
    </source>
</evidence>
<keyword evidence="8" id="KW-0378">Hydrolase</keyword>
<dbReference type="GO" id="GO:0005634">
    <property type="term" value="C:nucleus"/>
    <property type="evidence" value="ECO:0007669"/>
    <property type="project" value="UniProtKB-SubCell"/>
</dbReference>
<comment type="cofactor">
    <cofactor evidence="1">
        <name>Mn(2+)</name>
        <dbReference type="ChEBI" id="CHEBI:29035"/>
    </cofactor>
</comment>
<keyword evidence="11" id="KW-0464">Manganese</keyword>
<evidence type="ECO:0000256" key="8">
    <source>
        <dbReference type="ARBA" id="ARBA00022801"/>
    </source>
</evidence>
<dbReference type="Pfam" id="PF00149">
    <property type="entry name" value="Metallophos"/>
    <property type="match status" value="1"/>
</dbReference>
<dbReference type="AlphaFoldDB" id="A0A8J2X9S5"/>
<keyword evidence="12" id="KW-0539">Nucleus</keyword>
<evidence type="ECO:0000256" key="6">
    <source>
        <dbReference type="ARBA" id="ARBA00022664"/>
    </source>
</evidence>
<keyword evidence="7" id="KW-0479">Metal-binding</keyword>
<dbReference type="SMART" id="SM01124">
    <property type="entry name" value="DBR1"/>
    <property type="match status" value="1"/>
</dbReference>
<evidence type="ECO:0000313" key="14">
    <source>
        <dbReference type="EMBL" id="CDF90867.1"/>
    </source>
</evidence>
<keyword evidence="15" id="KW-1185">Reference proteome</keyword>
<dbReference type="Gene3D" id="3.60.21.10">
    <property type="match status" value="1"/>
</dbReference>
<protein>
    <submittedName>
        <fullName evidence="14">ZYBA0S08-05028g1_1</fullName>
    </submittedName>
</protein>
<name>A0A8J2X9S5_ZYGB2</name>
<evidence type="ECO:0000256" key="9">
    <source>
        <dbReference type="ARBA" id="ARBA00022833"/>
    </source>
</evidence>
<evidence type="ECO:0000256" key="11">
    <source>
        <dbReference type="ARBA" id="ARBA00023211"/>
    </source>
</evidence>
<dbReference type="GO" id="GO:0046872">
    <property type="term" value="F:metal ion binding"/>
    <property type="evidence" value="ECO:0007669"/>
    <property type="project" value="UniProtKB-KW"/>
</dbReference>
<dbReference type="PANTHER" id="PTHR12849">
    <property type="entry name" value="RNA LARIAT DEBRANCHING ENZYME"/>
    <property type="match status" value="1"/>
</dbReference>
<evidence type="ECO:0000256" key="5">
    <source>
        <dbReference type="ARBA" id="ARBA00006045"/>
    </source>
</evidence>
<comment type="similarity">
    <text evidence="5">Belongs to the lariat debranching enzyme family.</text>
</comment>
<evidence type="ECO:0000256" key="3">
    <source>
        <dbReference type="ARBA" id="ARBA00001954"/>
    </source>
</evidence>
<evidence type="ECO:0000256" key="12">
    <source>
        <dbReference type="ARBA" id="ARBA00023242"/>
    </source>
</evidence>
<dbReference type="EMBL" id="HG316461">
    <property type="protein sequence ID" value="CDF90867.1"/>
    <property type="molecule type" value="Genomic_DNA"/>
</dbReference>
<dbReference type="OrthoDB" id="407609at2759"/>
<dbReference type="Pfam" id="PF05011">
    <property type="entry name" value="DBR1"/>
    <property type="match status" value="1"/>
</dbReference>
<evidence type="ECO:0000256" key="4">
    <source>
        <dbReference type="ARBA" id="ARBA00004123"/>
    </source>
</evidence>
<dbReference type="InterPro" id="IPR007708">
    <property type="entry name" value="DBR1_C"/>
</dbReference>
<evidence type="ECO:0000256" key="10">
    <source>
        <dbReference type="ARBA" id="ARBA00023004"/>
    </source>
</evidence>
<comment type="cofactor">
    <cofactor evidence="3">
        <name>Fe(2+)</name>
        <dbReference type="ChEBI" id="CHEBI:29033"/>
    </cofactor>
</comment>
<dbReference type="InterPro" id="IPR029052">
    <property type="entry name" value="Metallo-depent_PP-like"/>
</dbReference>
<keyword evidence="9" id="KW-0862">Zinc</keyword>
<sequence length="356" mass="42135">MGKVRIAVQGCCHGELNKVLEQVCKIHEENPLDLLLILGDFQSIRDETDLQSLSVPPKYQRMGDFHEYYMNDEFKLPCMTVFIGGNHESMRHLMLLPHGGYVAPNLFYMGYSNVLWYRGVRIGGLSGIWKRWDYEKVRPTWEELEKTESWAKRKKELYHVRRTEVEPLEKIQQPVDIFMSHDWPNGVAYHGDLRALLNKKPFFEKDIQQRQLGSPVSWQLLRQLKPRWWLSAHLHVRYEAVVKHGKRKVTNENELELDLSDEEKEEEPSETRFLALDKCLPRRRWLEVIEVDADESHESWKHSGSLYWDREFISNLRGIPASDYQIPAYSTGIQRQEELQTSQFVQRFFNDCLKNS</sequence>
<keyword evidence="10" id="KW-0408">Iron</keyword>
<organism evidence="14 15">
    <name type="scientific">Zygosaccharomyces bailii (strain CLIB 213 / ATCC 58445 / CBS 680 / BCRC 21525 / NBRC 1098 / NCYC 1416 / NRRL Y-2227)</name>
    <dbReference type="NCBI Taxonomy" id="1333698"/>
    <lineage>
        <taxon>Eukaryota</taxon>
        <taxon>Fungi</taxon>
        <taxon>Dikarya</taxon>
        <taxon>Ascomycota</taxon>
        <taxon>Saccharomycotina</taxon>
        <taxon>Saccharomycetes</taxon>
        <taxon>Saccharomycetales</taxon>
        <taxon>Saccharomycetaceae</taxon>
        <taxon>Zygosaccharomyces</taxon>
    </lineage>
</organism>
<keyword evidence="6" id="KW-0507">mRNA processing</keyword>